<dbReference type="GO" id="GO:0005886">
    <property type="term" value="C:plasma membrane"/>
    <property type="evidence" value="ECO:0007669"/>
    <property type="project" value="TreeGrafter"/>
</dbReference>
<dbReference type="InterPro" id="IPR000160">
    <property type="entry name" value="GGDEF_dom"/>
</dbReference>
<accession>A0A1W6SQ44</accession>
<gene>
    <name evidence="6" type="ORF">EBAPG3_009105</name>
</gene>
<dbReference type="GO" id="GO:1902201">
    <property type="term" value="P:negative regulation of bacterial-type flagellum-dependent cell motility"/>
    <property type="evidence" value="ECO:0007669"/>
    <property type="project" value="TreeGrafter"/>
</dbReference>
<dbReference type="PROSITE" id="PS50887">
    <property type="entry name" value="GGDEF"/>
    <property type="match status" value="1"/>
</dbReference>
<protein>
    <recommendedName>
        <fullName evidence="1">diguanylate cyclase</fullName>
        <ecNumber evidence="1">2.7.7.65</ecNumber>
    </recommendedName>
</protein>
<dbReference type="SMART" id="SM00448">
    <property type="entry name" value="REC"/>
    <property type="match status" value="1"/>
</dbReference>
<feature type="domain" description="GGDEF" evidence="5">
    <location>
        <begin position="161"/>
        <end position="295"/>
    </location>
</feature>
<dbReference type="Gene3D" id="3.30.70.270">
    <property type="match status" value="1"/>
</dbReference>
<dbReference type="Pfam" id="PF00990">
    <property type="entry name" value="GGDEF"/>
    <property type="match status" value="1"/>
</dbReference>
<dbReference type="InterPro" id="IPR043128">
    <property type="entry name" value="Rev_trsase/Diguanyl_cyclase"/>
</dbReference>
<dbReference type="OrthoDB" id="9813903at2"/>
<dbReference type="Gene3D" id="3.40.50.2300">
    <property type="match status" value="1"/>
</dbReference>
<comment type="catalytic activity">
    <reaction evidence="2">
        <text>2 GTP = 3',3'-c-di-GMP + 2 diphosphate</text>
        <dbReference type="Rhea" id="RHEA:24898"/>
        <dbReference type="ChEBI" id="CHEBI:33019"/>
        <dbReference type="ChEBI" id="CHEBI:37565"/>
        <dbReference type="ChEBI" id="CHEBI:58805"/>
        <dbReference type="EC" id="2.7.7.65"/>
    </reaction>
</comment>
<dbReference type="RefSeq" id="WP_004176673.1">
    <property type="nucleotide sequence ID" value="NZ_CP021106.3"/>
</dbReference>
<dbReference type="Proteomes" id="UP000012179">
    <property type="component" value="Chromosome"/>
</dbReference>
<dbReference type="EC" id="2.7.7.65" evidence="1"/>
<dbReference type="NCBIfam" id="TIGR00254">
    <property type="entry name" value="GGDEF"/>
    <property type="match status" value="1"/>
</dbReference>
<dbReference type="InterPro" id="IPR050469">
    <property type="entry name" value="Diguanylate_Cyclase"/>
</dbReference>
<dbReference type="GO" id="GO:0043709">
    <property type="term" value="P:cell adhesion involved in single-species biofilm formation"/>
    <property type="evidence" value="ECO:0007669"/>
    <property type="project" value="TreeGrafter"/>
</dbReference>
<feature type="modified residue" description="4-aspartylphosphate" evidence="3">
    <location>
        <position position="51"/>
    </location>
</feature>
<dbReference type="PROSITE" id="PS50110">
    <property type="entry name" value="RESPONSE_REGULATORY"/>
    <property type="match status" value="1"/>
</dbReference>
<evidence type="ECO:0000256" key="1">
    <source>
        <dbReference type="ARBA" id="ARBA00012528"/>
    </source>
</evidence>
<dbReference type="GO" id="GO:0000160">
    <property type="term" value="P:phosphorelay signal transduction system"/>
    <property type="evidence" value="ECO:0007669"/>
    <property type="project" value="InterPro"/>
</dbReference>
<dbReference type="FunFam" id="3.30.70.270:FF:000001">
    <property type="entry name" value="Diguanylate cyclase domain protein"/>
    <property type="match status" value="1"/>
</dbReference>
<evidence type="ECO:0000313" key="7">
    <source>
        <dbReference type="Proteomes" id="UP000012179"/>
    </source>
</evidence>
<dbReference type="KEGG" id="nlc:EBAPG3_009105"/>
<dbReference type="EMBL" id="CP021106">
    <property type="protein sequence ID" value="ARO87913.1"/>
    <property type="molecule type" value="Genomic_DNA"/>
</dbReference>
<evidence type="ECO:0000259" key="4">
    <source>
        <dbReference type="PROSITE" id="PS50110"/>
    </source>
</evidence>
<dbReference type="SMART" id="SM00267">
    <property type="entry name" value="GGDEF"/>
    <property type="match status" value="1"/>
</dbReference>
<feature type="domain" description="Response regulatory" evidence="4">
    <location>
        <begin position="2"/>
        <end position="118"/>
    </location>
</feature>
<sequence>MKILVAEDDTTSRLLFGATLRKLGYTVTAVENGQKAWEAWEQDEYSLLISDWMMPDIDGPQLCKMIRAEPSLRYTYIILLTALDGKGSYLEGMDAGADDFITKPFDEEQLVARLRVAERILALHKKLHIQATYDRLTGVWNRAAIMDHLEKEVGRAACQSTSIGVLVADLDHFKRINDAYGHPAGDTVLQEAVRRMCLVLRPHDRIGRYGGEEFLIIAPECTENDVVILAEQIRNSISREPVDSQSGGIPMTVSLGVTIGGNQVGGDAGTLIAAADKALYRAKIAGRNRVEFSNLEV</sequence>
<dbReference type="PANTHER" id="PTHR45138">
    <property type="entry name" value="REGULATORY COMPONENTS OF SENSORY TRANSDUCTION SYSTEM"/>
    <property type="match status" value="1"/>
</dbReference>
<dbReference type="CDD" id="cd01949">
    <property type="entry name" value="GGDEF"/>
    <property type="match status" value="1"/>
</dbReference>
<proteinExistence type="predicted"/>
<dbReference type="InterPro" id="IPR011006">
    <property type="entry name" value="CheY-like_superfamily"/>
</dbReference>
<keyword evidence="3" id="KW-0597">Phosphoprotein</keyword>
<dbReference type="SUPFAM" id="SSF55073">
    <property type="entry name" value="Nucleotide cyclase"/>
    <property type="match status" value="1"/>
</dbReference>
<dbReference type="GO" id="GO:0052621">
    <property type="term" value="F:diguanylate cyclase activity"/>
    <property type="evidence" value="ECO:0007669"/>
    <property type="project" value="UniProtKB-EC"/>
</dbReference>
<dbReference type="InterPro" id="IPR029787">
    <property type="entry name" value="Nucleotide_cyclase"/>
</dbReference>
<evidence type="ECO:0000256" key="2">
    <source>
        <dbReference type="ARBA" id="ARBA00034247"/>
    </source>
</evidence>
<dbReference type="PANTHER" id="PTHR45138:SF9">
    <property type="entry name" value="DIGUANYLATE CYCLASE DGCM-RELATED"/>
    <property type="match status" value="1"/>
</dbReference>
<organism evidence="6 7">
    <name type="scientific">Nitrosospira lacus</name>
    <dbReference type="NCBI Taxonomy" id="1288494"/>
    <lineage>
        <taxon>Bacteria</taxon>
        <taxon>Pseudomonadati</taxon>
        <taxon>Pseudomonadota</taxon>
        <taxon>Betaproteobacteria</taxon>
        <taxon>Nitrosomonadales</taxon>
        <taxon>Nitrosomonadaceae</taxon>
        <taxon>Nitrosospira</taxon>
    </lineage>
</organism>
<evidence type="ECO:0000259" key="5">
    <source>
        <dbReference type="PROSITE" id="PS50887"/>
    </source>
</evidence>
<name>A0A1W6SQ44_9PROT</name>
<reference evidence="6 7" key="1">
    <citation type="journal article" date="2015" name="Int. J. Syst. Evol. Microbiol.">
        <title>Nitrosospira lacus sp. nov., a psychrotolerant, ammonia-oxidizing bacterium from sandy lake sediment.</title>
        <authorList>
            <person name="Urakawa H."/>
            <person name="Garcia J.C."/>
            <person name="Nielsen J.L."/>
            <person name="Le V.Q."/>
            <person name="Kozlowski J.A."/>
            <person name="Stein L.Y."/>
            <person name="Lim C.K."/>
            <person name="Pommerening-Roser A."/>
            <person name="Martens-Habbena W."/>
            <person name="Stahl D.A."/>
            <person name="Klotz M.G."/>
        </authorList>
    </citation>
    <scope>NUCLEOTIDE SEQUENCE [LARGE SCALE GENOMIC DNA]</scope>
    <source>
        <strain evidence="6 7">APG3</strain>
    </source>
</reference>
<dbReference type="SUPFAM" id="SSF52172">
    <property type="entry name" value="CheY-like"/>
    <property type="match status" value="1"/>
</dbReference>
<dbReference type="InterPro" id="IPR001789">
    <property type="entry name" value="Sig_transdc_resp-reg_receiver"/>
</dbReference>
<keyword evidence="7" id="KW-1185">Reference proteome</keyword>
<dbReference type="AlphaFoldDB" id="A0A1W6SQ44"/>
<dbReference type="eggNOG" id="COG3706">
    <property type="taxonomic scope" value="Bacteria"/>
</dbReference>
<dbReference type="Pfam" id="PF00072">
    <property type="entry name" value="Response_reg"/>
    <property type="match status" value="1"/>
</dbReference>
<evidence type="ECO:0000313" key="6">
    <source>
        <dbReference type="EMBL" id="ARO87913.1"/>
    </source>
</evidence>
<evidence type="ECO:0000256" key="3">
    <source>
        <dbReference type="PROSITE-ProRule" id="PRU00169"/>
    </source>
</evidence>
<dbReference type="CDD" id="cd17574">
    <property type="entry name" value="REC_OmpR"/>
    <property type="match status" value="1"/>
</dbReference>